<evidence type="ECO:0000313" key="7">
    <source>
        <dbReference type="Proteomes" id="UP000782312"/>
    </source>
</evidence>
<feature type="binding site" evidence="5">
    <location>
        <position position="114"/>
    </location>
    <ligand>
        <name>substrate</name>
    </ligand>
</feature>
<keyword evidence="5" id="KW-0479">Metal-binding</keyword>
<comment type="cofactor">
    <cofactor evidence="1">
        <name>a divalent metal cation</name>
        <dbReference type="ChEBI" id="CHEBI:60240"/>
    </cofactor>
</comment>
<evidence type="ECO:0000313" key="6">
    <source>
        <dbReference type="EMBL" id="MBI3126987.1"/>
    </source>
</evidence>
<gene>
    <name evidence="6" type="ORF">HYZ11_05215</name>
</gene>
<dbReference type="AlphaFoldDB" id="A0A932MMX5"/>
<name>A0A932MMX5_UNCTE</name>
<dbReference type="GO" id="GO:0047443">
    <property type="term" value="F:4-hydroxy-4-methyl-2-oxoglutarate aldolase activity"/>
    <property type="evidence" value="ECO:0007669"/>
    <property type="project" value="TreeGrafter"/>
</dbReference>
<proteinExistence type="predicted"/>
<reference evidence="6" key="1">
    <citation type="submission" date="2020-07" db="EMBL/GenBank/DDBJ databases">
        <title>Huge and variable diversity of episymbiotic CPR bacteria and DPANN archaea in groundwater ecosystems.</title>
        <authorList>
            <person name="He C.Y."/>
            <person name="Keren R."/>
            <person name="Whittaker M."/>
            <person name="Farag I.F."/>
            <person name="Doudna J."/>
            <person name="Cate J.H.D."/>
            <person name="Banfield J.F."/>
        </authorList>
    </citation>
    <scope>NUCLEOTIDE SEQUENCE</scope>
    <source>
        <strain evidence="6">NC_groundwater_763_Ag_S-0.2um_68_21</strain>
    </source>
</reference>
<dbReference type="Proteomes" id="UP000782312">
    <property type="component" value="Unassembled WGS sequence"/>
</dbReference>
<dbReference type="GO" id="GO:0046872">
    <property type="term" value="F:metal ion binding"/>
    <property type="evidence" value="ECO:0007669"/>
    <property type="project" value="UniProtKB-KW"/>
</dbReference>
<comment type="cofactor">
    <cofactor evidence="5">
        <name>Mg(2+)</name>
        <dbReference type="ChEBI" id="CHEBI:18420"/>
    </cofactor>
</comment>
<sequence>MSVDADFFSGVATATLADAATALGLNLIMEGPRPVVPETYPRFAGPAATMVFAPVRTPGVKAPYSLYDVVDVIPKGAVMVVDAAGSPLAAWGGGSSGVCSRRGAVGAVIDGATRDVEDIRDLKFPVFCKSVWSLAFPRRLEVVAMDTPVTCCGVRVEPGDIIVADIDGVAAVPLTRLAEVKRQVERIRAIEKEVKERAAKGEAMAGLFPLLAKKFTTD</sequence>
<comment type="caution">
    <text evidence="6">The sequence shown here is derived from an EMBL/GenBank/DDBJ whole genome shotgun (WGS) entry which is preliminary data.</text>
</comment>
<evidence type="ECO:0000256" key="4">
    <source>
        <dbReference type="ARBA" id="ARBA00030169"/>
    </source>
</evidence>
<evidence type="ECO:0000256" key="2">
    <source>
        <dbReference type="ARBA" id="ARBA00016549"/>
    </source>
</evidence>
<evidence type="ECO:0000256" key="5">
    <source>
        <dbReference type="PIRSR" id="PIRSR605493-1"/>
    </source>
</evidence>
<dbReference type="PANTHER" id="PTHR33254:SF4">
    <property type="entry name" value="4-HYDROXY-4-METHYL-2-OXOGLUTARATE ALDOLASE 3-RELATED"/>
    <property type="match status" value="1"/>
</dbReference>
<dbReference type="EMBL" id="JACPUR010000013">
    <property type="protein sequence ID" value="MBI3126987.1"/>
    <property type="molecule type" value="Genomic_DNA"/>
</dbReference>
<keyword evidence="5" id="KW-0460">Magnesium</keyword>
<dbReference type="GO" id="GO:0008948">
    <property type="term" value="F:oxaloacetate decarboxylase activity"/>
    <property type="evidence" value="ECO:0007669"/>
    <property type="project" value="TreeGrafter"/>
</dbReference>
<feature type="binding site" evidence="5">
    <location>
        <position position="115"/>
    </location>
    <ligand>
        <name>Mg(2+)</name>
        <dbReference type="ChEBI" id="CHEBI:18420"/>
    </ligand>
</feature>
<dbReference type="Gene3D" id="3.50.30.40">
    <property type="entry name" value="Ribonuclease E inhibitor RraA/RraA-like"/>
    <property type="match status" value="1"/>
</dbReference>
<evidence type="ECO:0000256" key="1">
    <source>
        <dbReference type="ARBA" id="ARBA00001968"/>
    </source>
</evidence>
<dbReference type="InterPro" id="IPR036704">
    <property type="entry name" value="RraA/RraA-like_sf"/>
</dbReference>
<organism evidence="6 7">
    <name type="scientific">Tectimicrobiota bacterium</name>
    <dbReference type="NCBI Taxonomy" id="2528274"/>
    <lineage>
        <taxon>Bacteria</taxon>
        <taxon>Pseudomonadati</taxon>
        <taxon>Nitrospinota/Tectimicrobiota group</taxon>
        <taxon>Candidatus Tectimicrobiota</taxon>
    </lineage>
</organism>
<dbReference type="CDD" id="cd16841">
    <property type="entry name" value="RraA_family"/>
    <property type="match status" value="1"/>
</dbReference>
<evidence type="ECO:0000256" key="3">
    <source>
        <dbReference type="ARBA" id="ARBA00029596"/>
    </source>
</evidence>
<protein>
    <recommendedName>
        <fullName evidence="2">Putative 4-hydroxy-4-methyl-2-oxoglutarate aldolase</fullName>
    </recommendedName>
    <alternativeName>
        <fullName evidence="3">Regulator of ribonuclease activity homolog</fullName>
    </alternativeName>
    <alternativeName>
        <fullName evidence="4">RraA-like protein</fullName>
    </alternativeName>
</protein>
<dbReference type="InterPro" id="IPR005493">
    <property type="entry name" value="RraA/RraA-like"/>
</dbReference>
<dbReference type="PANTHER" id="PTHR33254">
    <property type="entry name" value="4-HYDROXY-4-METHYL-2-OXOGLUTARATE ALDOLASE 3-RELATED"/>
    <property type="match status" value="1"/>
</dbReference>
<dbReference type="SUPFAM" id="SSF89562">
    <property type="entry name" value="RraA-like"/>
    <property type="match status" value="1"/>
</dbReference>
<dbReference type="Pfam" id="PF03737">
    <property type="entry name" value="RraA-like"/>
    <property type="match status" value="1"/>
</dbReference>
<accession>A0A932MMX5</accession>